<dbReference type="GO" id="GO:0034511">
    <property type="term" value="F:U3 snoRNA binding"/>
    <property type="evidence" value="ECO:0007669"/>
    <property type="project" value="InterPro"/>
</dbReference>
<dbReference type="GO" id="GO:0032040">
    <property type="term" value="C:small-subunit processome"/>
    <property type="evidence" value="ECO:0007669"/>
    <property type="project" value="TreeGrafter"/>
</dbReference>
<feature type="domain" description="UTP25 C-terminal" evidence="12">
    <location>
        <begin position="537"/>
        <end position="724"/>
    </location>
</feature>
<keyword evidence="15" id="KW-1185">Reference proteome</keyword>
<evidence type="ECO:0000256" key="10">
    <source>
        <dbReference type="RuleBase" id="RU365070"/>
    </source>
</evidence>
<dbReference type="GO" id="GO:0000462">
    <property type="term" value="P:maturation of SSU-rRNA from tricistronic rRNA transcript (SSU-rRNA, 5.8S rRNA, LSU-rRNA)"/>
    <property type="evidence" value="ECO:0007669"/>
    <property type="project" value="TreeGrafter"/>
</dbReference>
<evidence type="ECO:0000313" key="15">
    <source>
        <dbReference type="Proteomes" id="UP000189580"/>
    </source>
</evidence>
<dbReference type="OrthoDB" id="10264378at2759"/>
<feature type="compositionally biased region" description="Basic and acidic residues" evidence="11">
    <location>
        <begin position="23"/>
        <end position="47"/>
    </location>
</feature>
<evidence type="ECO:0000256" key="1">
    <source>
        <dbReference type="ARBA" id="ARBA00002883"/>
    </source>
</evidence>
<comment type="similarity">
    <text evidence="3 10">Belongs to the UTP25 family.</text>
</comment>
<dbReference type="InterPro" id="IPR053940">
    <property type="entry name" value="UTP25_NTPase-like"/>
</dbReference>
<evidence type="ECO:0000256" key="5">
    <source>
        <dbReference type="ARBA" id="ARBA00015422"/>
    </source>
</evidence>
<name>A0A167FAZ4_9ASCO</name>
<keyword evidence="7 10" id="KW-0698">rRNA processing</keyword>
<dbReference type="RefSeq" id="XP_018737529.1">
    <property type="nucleotide sequence ID" value="XM_018879631.1"/>
</dbReference>
<comment type="subcellular location">
    <subcellularLocation>
        <location evidence="2 10">Nucleus</location>
        <location evidence="2 10">Nucleolus</location>
    </subcellularLocation>
</comment>
<organism evidence="14 15">
    <name type="scientific">Sugiyamaella lignohabitans</name>
    <dbReference type="NCBI Taxonomy" id="796027"/>
    <lineage>
        <taxon>Eukaryota</taxon>
        <taxon>Fungi</taxon>
        <taxon>Dikarya</taxon>
        <taxon>Ascomycota</taxon>
        <taxon>Saccharomycotina</taxon>
        <taxon>Dipodascomycetes</taxon>
        <taxon>Dipodascales</taxon>
        <taxon>Trichomonascaceae</taxon>
        <taxon>Sugiyamaella</taxon>
    </lineage>
</organism>
<reference evidence="14 15" key="1">
    <citation type="submission" date="2016-02" db="EMBL/GenBank/DDBJ databases">
        <title>Complete genome sequence and transcriptome regulation of the pentose utilising yeast Sugiyamaella lignohabitans.</title>
        <authorList>
            <person name="Bellasio M."/>
            <person name="Peymann A."/>
            <person name="Valli M."/>
            <person name="Sipitzky M."/>
            <person name="Graf A."/>
            <person name="Sauer M."/>
            <person name="Marx H."/>
            <person name="Mattanovich D."/>
        </authorList>
    </citation>
    <scope>NUCLEOTIDE SEQUENCE [LARGE SCALE GENOMIC DNA]</scope>
    <source>
        <strain evidence="14 15">CBS 10342</strain>
    </source>
</reference>
<gene>
    <name evidence="14" type="primary">UTP25</name>
    <name evidence="14" type="ORF">AWJ20_2672</name>
</gene>
<sequence length="725" mass="82917">MVFTGRGGGGGGIRRNTGRKVMRGAEDSSRKRKDIQDQSRPSDKPIIDESAADIDDDDNENDGIDAYKALLTLFKSDEPQNKKRRTGLKRNESVNIYSKTRKVEKESDNEDAAEDDIDNVEGFDGNISDDIESGTEIEDDEDDLDDAEESGEIQISDDDNEGDIRDPFEWHFSAPDPVTISKAVAAASSASGWKKPTKYKKTTSLGDRSMITLPNVEEPSILTSENPLTVKSLKSLKIKYRLEAPFQRVNPTLSRLQADIAGPMFAYQDILFPSRSLENEVELQNLYAAHAVNHIYKTRDRILKNNSKLASASEDHNLELRDQGFTRPKVLVLLPTRNAAYEFVNKVAEISGLNQSENRKRFKEAFYDDAVPPETKPDDFRRIFAGNSNDLFCLGVKFTRQALKLYSSFYSSDLIIASPLGLRLIIGNKEDEKRKKRDYDFLSSIEITIVDQADVLQMQTWENVSHIFKHMNLIPRESHGCDFSRVRNWYLEENSKYLRQTIILSQYATPEMNSCISKQCYNISGKLRIRPTYTGSMATIGMRIRQTFTRIYVPEHTQDPDLRFKHFTSVVLPAVQRGSSYEGTLIFTPSYMDFVRLRNYMDDNNQSCNCISEYSPVSEVARSRSFFATGRTKMMLYTERLHHFRRYEIKGVRQVIMYGVPENPKFYQEIVRNLVRTVVEANVDPEMLRVRIIYSKWDSAKLERIVGTNRVGPLIQGNGDAYEFH</sequence>
<feature type="region of interest" description="Disordered" evidence="11">
    <location>
        <begin position="1"/>
        <end position="167"/>
    </location>
</feature>
<evidence type="ECO:0000256" key="4">
    <source>
        <dbReference type="ARBA" id="ARBA00011192"/>
    </source>
</evidence>
<evidence type="ECO:0000256" key="11">
    <source>
        <dbReference type="SAM" id="MobiDB-lite"/>
    </source>
</evidence>
<comment type="subunit">
    <text evidence="4 10">Component of the ribosomal small subunit (SSU) processome composed of at least 40 protein subunits and snoRNA U3.</text>
</comment>
<evidence type="ECO:0000259" key="12">
    <source>
        <dbReference type="Pfam" id="PF06862"/>
    </source>
</evidence>
<keyword evidence="6 10" id="KW-0690">Ribosome biogenesis</keyword>
<dbReference type="AlphaFoldDB" id="A0A167FAZ4"/>
<dbReference type="InterPro" id="IPR027417">
    <property type="entry name" value="P-loop_NTPase"/>
</dbReference>
<feature type="compositionally biased region" description="Acidic residues" evidence="11">
    <location>
        <begin position="50"/>
        <end position="63"/>
    </location>
</feature>
<feature type="domain" description="UTP25 NTP hydrolase-like" evidence="13">
    <location>
        <begin position="267"/>
        <end position="526"/>
    </location>
</feature>
<feature type="compositionally biased region" description="Acidic residues" evidence="11">
    <location>
        <begin position="107"/>
        <end position="161"/>
    </location>
</feature>
<dbReference type="InterPro" id="IPR053939">
    <property type="entry name" value="UTP25_C"/>
</dbReference>
<dbReference type="Proteomes" id="UP000189580">
    <property type="component" value="Chromosome b"/>
</dbReference>
<keyword evidence="8 10" id="KW-0539">Nucleus</keyword>
<evidence type="ECO:0000256" key="3">
    <source>
        <dbReference type="ARBA" id="ARBA00009223"/>
    </source>
</evidence>
<dbReference type="Pfam" id="PF22916">
    <property type="entry name" value="UTP25_NTPase-like"/>
    <property type="match status" value="1"/>
</dbReference>
<evidence type="ECO:0000259" key="13">
    <source>
        <dbReference type="Pfam" id="PF22916"/>
    </source>
</evidence>
<evidence type="ECO:0000256" key="8">
    <source>
        <dbReference type="ARBA" id="ARBA00023242"/>
    </source>
</evidence>
<dbReference type="PANTHER" id="PTHR12933:SF0">
    <property type="entry name" value="U3 SMALL NUCLEOLAR RNA-ASSOCIATED PROTEIN 25 HOMOLOG"/>
    <property type="match status" value="1"/>
</dbReference>
<dbReference type="Pfam" id="PF06862">
    <property type="entry name" value="Utp25_C"/>
    <property type="match status" value="1"/>
</dbReference>
<evidence type="ECO:0000256" key="9">
    <source>
        <dbReference type="ARBA" id="ARBA00023274"/>
    </source>
</evidence>
<dbReference type="GO" id="GO:0019843">
    <property type="term" value="F:rRNA binding"/>
    <property type="evidence" value="ECO:0007669"/>
    <property type="project" value="TreeGrafter"/>
</dbReference>
<evidence type="ECO:0000256" key="7">
    <source>
        <dbReference type="ARBA" id="ARBA00022552"/>
    </source>
</evidence>
<dbReference type="InterPro" id="IPR010678">
    <property type="entry name" value="UTP25"/>
</dbReference>
<dbReference type="GeneID" id="30034609"/>
<dbReference type="PANTHER" id="PTHR12933">
    <property type="entry name" value="ORF PROTEIN-RELATED"/>
    <property type="match status" value="1"/>
</dbReference>
<dbReference type="KEGG" id="slb:AWJ20_2672"/>
<proteinExistence type="inferred from homology"/>
<accession>A0A167FAZ4</accession>
<protein>
    <recommendedName>
        <fullName evidence="5 10">U3 small nucleolar RNA-associated protein 25</fullName>
        <shortName evidence="10">U3 snoRNA-associated protein 25</shortName>
    </recommendedName>
</protein>
<evidence type="ECO:0000313" key="14">
    <source>
        <dbReference type="EMBL" id="ANB15052.1"/>
    </source>
</evidence>
<evidence type="ECO:0000256" key="6">
    <source>
        <dbReference type="ARBA" id="ARBA00022517"/>
    </source>
</evidence>
<feature type="compositionally biased region" description="Gly residues" evidence="11">
    <location>
        <begin position="1"/>
        <end position="13"/>
    </location>
</feature>
<dbReference type="Gene3D" id="3.40.50.300">
    <property type="entry name" value="P-loop containing nucleotide triphosphate hydrolases"/>
    <property type="match status" value="1"/>
</dbReference>
<dbReference type="EMBL" id="CP014503">
    <property type="protein sequence ID" value="ANB15052.1"/>
    <property type="molecule type" value="Genomic_DNA"/>
</dbReference>
<dbReference type="FunFam" id="3.40.50.300:FF:002356">
    <property type="entry name" value="U3 small nucleolar RNA-associated protein 25"/>
    <property type="match status" value="1"/>
</dbReference>
<keyword evidence="9 10" id="KW-0687">Ribonucleoprotein</keyword>
<evidence type="ECO:0000256" key="2">
    <source>
        <dbReference type="ARBA" id="ARBA00004604"/>
    </source>
</evidence>
<comment type="function">
    <text evidence="1 10">DEAD-box RNA helicase-like protein required for pre-18S rRNA processing, specifically at sites A0, A1, and A2.</text>
</comment>